<protein>
    <submittedName>
        <fullName evidence="3">LysM peptidoglycan-binding domain-containing protein</fullName>
    </submittedName>
</protein>
<name>A0ABW5PB82_9BACL</name>
<dbReference type="InterPro" id="IPR018392">
    <property type="entry name" value="LysM"/>
</dbReference>
<gene>
    <name evidence="3" type="ORF">ACFSUF_09000</name>
</gene>
<comment type="caution">
    <text evidence="3">The sequence shown here is derived from an EMBL/GenBank/DDBJ whole genome shotgun (WGS) entry which is preliminary data.</text>
</comment>
<accession>A0ABW5PB82</accession>
<dbReference type="SMART" id="SM00257">
    <property type="entry name" value="LysM"/>
    <property type="match status" value="1"/>
</dbReference>
<keyword evidence="4" id="KW-1185">Reference proteome</keyword>
<dbReference type="SUPFAM" id="SSF54106">
    <property type="entry name" value="LysM domain"/>
    <property type="match status" value="1"/>
</dbReference>
<dbReference type="Pfam" id="PF01476">
    <property type="entry name" value="LysM"/>
    <property type="match status" value="1"/>
</dbReference>
<evidence type="ECO:0000313" key="3">
    <source>
        <dbReference type="EMBL" id="MFD2612557.1"/>
    </source>
</evidence>
<dbReference type="InterPro" id="IPR048862">
    <property type="entry name" value="SPOCS_spoVID_N"/>
</dbReference>
<dbReference type="Gene3D" id="3.10.350.10">
    <property type="entry name" value="LysM domain"/>
    <property type="match status" value="1"/>
</dbReference>
<evidence type="ECO:0000313" key="4">
    <source>
        <dbReference type="Proteomes" id="UP001597541"/>
    </source>
</evidence>
<feature type="compositionally biased region" description="Low complexity" evidence="1">
    <location>
        <begin position="158"/>
        <end position="184"/>
    </location>
</feature>
<dbReference type="EMBL" id="JBHUME010000007">
    <property type="protein sequence ID" value="MFD2612557.1"/>
    <property type="molecule type" value="Genomic_DNA"/>
</dbReference>
<evidence type="ECO:0000259" key="2">
    <source>
        <dbReference type="PROSITE" id="PS51782"/>
    </source>
</evidence>
<dbReference type="RefSeq" id="WP_377602219.1">
    <property type="nucleotide sequence ID" value="NZ_JBHUME010000007.1"/>
</dbReference>
<dbReference type="InterPro" id="IPR036779">
    <property type="entry name" value="LysM_dom_sf"/>
</dbReference>
<dbReference type="PROSITE" id="PS51782">
    <property type="entry name" value="LYSM"/>
    <property type="match status" value="1"/>
</dbReference>
<dbReference type="Pfam" id="PF20918">
    <property type="entry name" value="SPOCS_spoVID-N"/>
    <property type="match status" value="2"/>
</dbReference>
<dbReference type="Proteomes" id="UP001597541">
    <property type="component" value="Unassembled WGS sequence"/>
</dbReference>
<dbReference type="CDD" id="cd00118">
    <property type="entry name" value="LysM"/>
    <property type="match status" value="1"/>
</dbReference>
<proteinExistence type="predicted"/>
<reference evidence="4" key="1">
    <citation type="journal article" date="2019" name="Int. J. Syst. Evol. Microbiol.">
        <title>The Global Catalogue of Microorganisms (GCM) 10K type strain sequencing project: providing services to taxonomists for standard genome sequencing and annotation.</title>
        <authorList>
            <consortium name="The Broad Institute Genomics Platform"/>
            <consortium name="The Broad Institute Genome Sequencing Center for Infectious Disease"/>
            <person name="Wu L."/>
            <person name="Ma J."/>
        </authorList>
    </citation>
    <scope>NUCLEOTIDE SEQUENCE [LARGE SCALE GENOMIC DNA]</scope>
    <source>
        <strain evidence="4">KCTC 3950</strain>
    </source>
</reference>
<feature type="domain" description="LysM" evidence="2">
    <location>
        <begin position="398"/>
        <end position="441"/>
    </location>
</feature>
<organism evidence="3 4">
    <name type="scientific">Paenibacillus gansuensis</name>
    <dbReference type="NCBI Taxonomy" id="306542"/>
    <lineage>
        <taxon>Bacteria</taxon>
        <taxon>Bacillati</taxon>
        <taxon>Bacillota</taxon>
        <taxon>Bacilli</taxon>
        <taxon>Bacillales</taxon>
        <taxon>Paenibacillaceae</taxon>
        <taxon>Paenibacillus</taxon>
    </lineage>
</organism>
<evidence type="ECO:0000256" key="1">
    <source>
        <dbReference type="SAM" id="MobiDB-lite"/>
    </source>
</evidence>
<feature type="region of interest" description="Disordered" evidence="1">
    <location>
        <begin position="146"/>
        <end position="201"/>
    </location>
</feature>
<sequence>MATQDGLRFDIYERFSLAEESSGIQQLEEAELLPYIEVYSNGEQAVLRGSLQLTGKYVAEDDYRSGVDLTHTIPVEISIPMSRINRLEDIQVEIENFDIDLLSSRSLNVTGLLTLRGVQMVAETIESRWDEEEIVAVHQAPEIYGAPGYRDEEEDHQQQFQQEQQAQQELYEQQQVQQFQESYQDPYQAQQPYNGDPAESAQVTFDQLGQPQEREIFPWELPLEQRDAESYGRLQSAAIDEQQQAEDREPSPYYNQETEAQVYVPEEIHVEAQQPSYPAALESAPPIDEPFAYQREESYGQQEESLADFQDASAQEYIPAEAKEPRLAFGVTRDASSGQTGQFGFQNLIHNPPVRDAAAEEAYVAEAPAASASTGDELEWKTLFLNGAKEENVFRRLRMCIVQREETLTTIAERYNLNPREIVLYNRLNDQTVSEGQVLYIPR</sequence>